<dbReference type="Pfam" id="PF00990">
    <property type="entry name" value="GGDEF"/>
    <property type="match status" value="1"/>
</dbReference>
<sequence length="403" mass="46340">MQVEANQLVFSDEVYRIVGLPQGTDISLEQFLSCVYEEDREEVRQTFLSAKKGISGDLTHRVKSENDRLIYVRNHMEVLFNDAGAVDRILGTIQDISHQIELQKAIEAKEQLYRQIFERSRAVKLLLNPEQGQIIDANEAAQRYYGYSHKQLTSMGIEQINTLPLEELRAEFYRTLTENCDYGNYKHRLANGEIRDVEVYTSDVEFDGKHYYHSIIFDVTERNQVLAQLEKAAMHDSLTGLFNRRSVDYRAEPEIAHYLRTGEPFSVIMMDIDHFKHFNDIYGHDVGDLVLRHVAQLFESEVRATDLVGRFGGEEFIVLAPQTDKENAILLAERIVSSVRAFEMEYGDERLKITLSAGVATLDESLCLNQTFDLKDCFAQLVKHADEQLYNAKSKGRDQVCSF</sequence>
<dbReference type="STRING" id="966.BTA35_0211000"/>
<dbReference type="CDD" id="cd00130">
    <property type="entry name" value="PAS"/>
    <property type="match status" value="1"/>
</dbReference>
<dbReference type="PROSITE" id="PS50887">
    <property type="entry name" value="GGDEF"/>
    <property type="match status" value="1"/>
</dbReference>
<dbReference type="SMART" id="SM00267">
    <property type="entry name" value="GGDEF"/>
    <property type="match status" value="1"/>
</dbReference>
<dbReference type="InterPro" id="IPR013655">
    <property type="entry name" value="PAS_fold_3"/>
</dbReference>
<dbReference type="InterPro" id="IPR050469">
    <property type="entry name" value="Diguanylate_Cyclase"/>
</dbReference>
<accession>A0A1T1HAD8</accession>
<evidence type="ECO:0000256" key="3">
    <source>
        <dbReference type="ARBA" id="ARBA00034247"/>
    </source>
</evidence>
<dbReference type="PROSITE" id="PS50112">
    <property type="entry name" value="PAS"/>
    <property type="match status" value="1"/>
</dbReference>
<feature type="domain" description="PAS" evidence="4">
    <location>
        <begin position="109"/>
        <end position="179"/>
    </location>
</feature>
<dbReference type="InterPro" id="IPR035965">
    <property type="entry name" value="PAS-like_dom_sf"/>
</dbReference>
<evidence type="ECO:0000313" key="7">
    <source>
        <dbReference type="EMBL" id="OOV86819.1"/>
    </source>
</evidence>
<reference evidence="7" key="1">
    <citation type="submission" date="2017-02" db="EMBL/GenBank/DDBJ databases">
        <title>Draft Genome Sequence of the Salt Water Bacterium Oceanospirillum linum ATCC 11336.</title>
        <authorList>
            <person name="Trachtenberg A.M."/>
            <person name="Carney J.G."/>
            <person name="Linnane J.D."/>
            <person name="Rheaume B.A."/>
            <person name="Pitts N.L."/>
            <person name="Mykles D.L."/>
            <person name="Maclea K.S."/>
        </authorList>
    </citation>
    <scope>NUCLEOTIDE SEQUENCE [LARGE SCALE GENOMIC DNA]</scope>
    <source>
        <strain evidence="7">ATCC 11336</strain>
    </source>
</reference>
<dbReference type="Pfam" id="PF08447">
    <property type="entry name" value="PAS_3"/>
    <property type="match status" value="1"/>
</dbReference>
<dbReference type="GO" id="GO:0052621">
    <property type="term" value="F:diguanylate cyclase activity"/>
    <property type="evidence" value="ECO:0007669"/>
    <property type="project" value="UniProtKB-EC"/>
</dbReference>
<dbReference type="NCBIfam" id="TIGR00254">
    <property type="entry name" value="GGDEF"/>
    <property type="match status" value="1"/>
</dbReference>
<dbReference type="SUPFAM" id="SSF55785">
    <property type="entry name" value="PYP-like sensor domain (PAS domain)"/>
    <property type="match status" value="2"/>
</dbReference>
<organism evidence="7 8">
    <name type="scientific">Oceanospirillum linum</name>
    <dbReference type="NCBI Taxonomy" id="966"/>
    <lineage>
        <taxon>Bacteria</taxon>
        <taxon>Pseudomonadati</taxon>
        <taxon>Pseudomonadota</taxon>
        <taxon>Gammaproteobacteria</taxon>
        <taxon>Oceanospirillales</taxon>
        <taxon>Oceanospirillaceae</taxon>
        <taxon>Oceanospirillum</taxon>
    </lineage>
</organism>
<dbReference type="SMART" id="SM00086">
    <property type="entry name" value="PAC"/>
    <property type="match status" value="2"/>
</dbReference>
<proteinExistence type="predicted"/>
<dbReference type="InterPro" id="IPR000700">
    <property type="entry name" value="PAS-assoc_C"/>
</dbReference>
<dbReference type="Gene3D" id="3.30.450.20">
    <property type="entry name" value="PAS domain"/>
    <property type="match status" value="2"/>
</dbReference>
<dbReference type="InterPro" id="IPR001610">
    <property type="entry name" value="PAC"/>
</dbReference>
<evidence type="ECO:0000259" key="5">
    <source>
        <dbReference type="PROSITE" id="PS50113"/>
    </source>
</evidence>
<dbReference type="InterPro" id="IPR043128">
    <property type="entry name" value="Rev_trsase/Diguanyl_cyclase"/>
</dbReference>
<dbReference type="Pfam" id="PF13426">
    <property type="entry name" value="PAS_9"/>
    <property type="match status" value="1"/>
</dbReference>
<dbReference type="AlphaFoldDB" id="A0A1T1HAD8"/>
<comment type="catalytic activity">
    <reaction evidence="3">
        <text>2 GTP = 3',3'-c-di-GMP + 2 diphosphate</text>
        <dbReference type="Rhea" id="RHEA:24898"/>
        <dbReference type="ChEBI" id="CHEBI:33019"/>
        <dbReference type="ChEBI" id="CHEBI:37565"/>
        <dbReference type="ChEBI" id="CHEBI:58805"/>
        <dbReference type="EC" id="2.7.7.65"/>
    </reaction>
</comment>
<evidence type="ECO:0000256" key="1">
    <source>
        <dbReference type="ARBA" id="ARBA00001946"/>
    </source>
</evidence>
<dbReference type="FunFam" id="3.30.70.270:FF:000001">
    <property type="entry name" value="Diguanylate cyclase domain protein"/>
    <property type="match status" value="1"/>
</dbReference>
<dbReference type="RefSeq" id="WP_078319870.1">
    <property type="nucleotide sequence ID" value="NZ_FXTS01000005.1"/>
</dbReference>
<dbReference type="EMBL" id="MTSD02000004">
    <property type="protein sequence ID" value="OOV86819.1"/>
    <property type="molecule type" value="Genomic_DNA"/>
</dbReference>
<feature type="domain" description="GGDEF" evidence="6">
    <location>
        <begin position="263"/>
        <end position="403"/>
    </location>
</feature>
<comment type="cofactor">
    <cofactor evidence="1">
        <name>Mg(2+)</name>
        <dbReference type="ChEBI" id="CHEBI:18420"/>
    </cofactor>
</comment>
<dbReference type="EC" id="2.7.7.65" evidence="2"/>
<dbReference type="NCBIfam" id="TIGR00229">
    <property type="entry name" value="sensory_box"/>
    <property type="match status" value="1"/>
</dbReference>
<dbReference type="InterPro" id="IPR000014">
    <property type="entry name" value="PAS"/>
</dbReference>
<dbReference type="CDD" id="cd01949">
    <property type="entry name" value="GGDEF"/>
    <property type="match status" value="1"/>
</dbReference>
<feature type="domain" description="PAC" evidence="5">
    <location>
        <begin position="56"/>
        <end position="108"/>
    </location>
</feature>
<dbReference type="SUPFAM" id="SSF55073">
    <property type="entry name" value="Nucleotide cyclase"/>
    <property type="match status" value="1"/>
</dbReference>
<keyword evidence="8" id="KW-1185">Reference proteome</keyword>
<dbReference type="InterPro" id="IPR029787">
    <property type="entry name" value="Nucleotide_cyclase"/>
</dbReference>
<name>A0A1T1HAD8_OCELI</name>
<dbReference type="InterPro" id="IPR000160">
    <property type="entry name" value="GGDEF_dom"/>
</dbReference>
<evidence type="ECO:0000256" key="2">
    <source>
        <dbReference type="ARBA" id="ARBA00012528"/>
    </source>
</evidence>
<evidence type="ECO:0000259" key="4">
    <source>
        <dbReference type="PROSITE" id="PS50112"/>
    </source>
</evidence>
<evidence type="ECO:0000313" key="8">
    <source>
        <dbReference type="Proteomes" id="UP000190064"/>
    </source>
</evidence>
<dbReference type="Gene3D" id="3.30.70.270">
    <property type="match status" value="1"/>
</dbReference>
<dbReference type="Proteomes" id="UP000190064">
    <property type="component" value="Unassembled WGS sequence"/>
</dbReference>
<dbReference type="PANTHER" id="PTHR45138:SF9">
    <property type="entry name" value="DIGUANYLATE CYCLASE DGCM-RELATED"/>
    <property type="match status" value="1"/>
</dbReference>
<dbReference type="PANTHER" id="PTHR45138">
    <property type="entry name" value="REGULATORY COMPONENTS OF SENSORY TRANSDUCTION SYSTEM"/>
    <property type="match status" value="1"/>
</dbReference>
<dbReference type="PROSITE" id="PS50113">
    <property type="entry name" value="PAC"/>
    <property type="match status" value="1"/>
</dbReference>
<protein>
    <recommendedName>
        <fullName evidence="2">diguanylate cyclase</fullName>
        <ecNumber evidence="2">2.7.7.65</ecNumber>
    </recommendedName>
</protein>
<comment type="caution">
    <text evidence="7">The sequence shown here is derived from an EMBL/GenBank/DDBJ whole genome shotgun (WGS) entry which is preliminary data.</text>
</comment>
<gene>
    <name evidence="7" type="ORF">BTA35_0211000</name>
</gene>
<evidence type="ECO:0000259" key="6">
    <source>
        <dbReference type="PROSITE" id="PS50887"/>
    </source>
</evidence>